<dbReference type="CDD" id="cd00211">
    <property type="entry name" value="PTS_IIA_fru"/>
    <property type="match status" value="1"/>
</dbReference>
<dbReference type="GO" id="GO:0009401">
    <property type="term" value="P:phosphoenolpyruvate-dependent sugar phosphotransferase system"/>
    <property type="evidence" value="ECO:0007669"/>
    <property type="project" value="UniProtKB-KW"/>
</dbReference>
<dbReference type="GO" id="GO:0090563">
    <property type="term" value="F:protein-phosphocysteine-sugar phosphotransferase activity"/>
    <property type="evidence" value="ECO:0007669"/>
    <property type="project" value="TreeGrafter"/>
</dbReference>
<reference evidence="13 14" key="1">
    <citation type="submission" date="2019-05" db="EMBL/GenBank/DDBJ databases">
        <title>Complete genome sequencing of Anaerostipes rhamnosivorans.</title>
        <authorList>
            <person name="Bui T.P.N."/>
            <person name="de Vos W.M."/>
        </authorList>
    </citation>
    <scope>NUCLEOTIDE SEQUENCE [LARGE SCALE GENOMIC DNA]</scope>
    <source>
        <strain evidence="13 14">1y2</strain>
    </source>
</reference>
<evidence type="ECO:0000256" key="9">
    <source>
        <dbReference type="ARBA" id="ARBA00029908"/>
    </source>
</evidence>
<dbReference type="InterPro" id="IPR002178">
    <property type="entry name" value="PTS_EIIA_type-2_dom"/>
</dbReference>
<feature type="domain" description="PTS EIIA type-2" evidence="12">
    <location>
        <begin position="10"/>
        <end position="149"/>
    </location>
</feature>
<dbReference type="PANTHER" id="PTHR30181:SF2">
    <property type="entry name" value="PTS SYSTEM MANNITOL-SPECIFIC EIICBA COMPONENT"/>
    <property type="match status" value="1"/>
</dbReference>
<dbReference type="PANTHER" id="PTHR30181">
    <property type="entry name" value="MANNITOL PERMEASE IIC COMPONENT"/>
    <property type="match status" value="1"/>
</dbReference>
<evidence type="ECO:0000256" key="1">
    <source>
        <dbReference type="ARBA" id="ARBA00002434"/>
    </source>
</evidence>
<dbReference type="InterPro" id="IPR016152">
    <property type="entry name" value="PTrfase/Anion_transptr"/>
</dbReference>
<protein>
    <recommendedName>
        <fullName evidence="2">Mannitol-specific phosphotransferase enzyme IIA component</fullName>
    </recommendedName>
    <alternativeName>
        <fullName evidence="10">EIIA</fullName>
    </alternativeName>
    <alternativeName>
        <fullName evidence="11">EIII</fullName>
    </alternativeName>
    <alternativeName>
        <fullName evidence="9">PTS system mannitol-specific EIIA component</fullName>
    </alternativeName>
</protein>
<keyword evidence="7" id="KW-0598">Phosphotransferase system</keyword>
<dbReference type="Proteomes" id="UP000298653">
    <property type="component" value="Chromosome"/>
</dbReference>
<evidence type="ECO:0000256" key="2">
    <source>
        <dbReference type="ARBA" id="ARBA00014783"/>
    </source>
</evidence>
<keyword evidence="5" id="KW-0762">Sugar transport</keyword>
<keyword evidence="8" id="KW-0418">Kinase</keyword>
<evidence type="ECO:0000313" key="13">
    <source>
        <dbReference type="EMBL" id="QCP34417.1"/>
    </source>
</evidence>
<evidence type="ECO:0000256" key="8">
    <source>
        <dbReference type="ARBA" id="ARBA00022777"/>
    </source>
</evidence>
<dbReference type="InterPro" id="IPR050893">
    <property type="entry name" value="Sugar_PTS"/>
</dbReference>
<evidence type="ECO:0000313" key="14">
    <source>
        <dbReference type="Proteomes" id="UP000298653"/>
    </source>
</evidence>
<evidence type="ECO:0000256" key="4">
    <source>
        <dbReference type="ARBA" id="ARBA00022553"/>
    </source>
</evidence>
<dbReference type="AlphaFoldDB" id="A0A4P8ID00"/>
<comment type="function">
    <text evidence="1">The phosphoenolpyruvate-dependent sugar phosphotransferase system (sugar PTS), a major carbohydrate active transport system, catalyzes the phosphorylation of incoming sugar substrates concomitantly with their translocation across the cell membrane. The enzyme II CmtAB PTS system is involved in D-mannitol transport.</text>
</comment>
<proteinExistence type="predicted"/>
<evidence type="ECO:0000256" key="6">
    <source>
        <dbReference type="ARBA" id="ARBA00022679"/>
    </source>
</evidence>
<evidence type="ECO:0000256" key="11">
    <source>
        <dbReference type="ARBA" id="ARBA00030962"/>
    </source>
</evidence>
<dbReference type="GO" id="GO:0005886">
    <property type="term" value="C:plasma membrane"/>
    <property type="evidence" value="ECO:0007669"/>
    <property type="project" value="TreeGrafter"/>
</dbReference>
<evidence type="ECO:0000256" key="3">
    <source>
        <dbReference type="ARBA" id="ARBA00022448"/>
    </source>
</evidence>
<evidence type="ECO:0000256" key="10">
    <source>
        <dbReference type="ARBA" id="ARBA00030956"/>
    </source>
</evidence>
<keyword evidence="14" id="KW-1185">Reference proteome</keyword>
<dbReference type="SUPFAM" id="SSF55804">
    <property type="entry name" value="Phoshotransferase/anion transport protein"/>
    <property type="match status" value="1"/>
</dbReference>
<evidence type="ECO:0000256" key="7">
    <source>
        <dbReference type="ARBA" id="ARBA00022683"/>
    </source>
</evidence>
<evidence type="ECO:0000256" key="5">
    <source>
        <dbReference type="ARBA" id="ARBA00022597"/>
    </source>
</evidence>
<sequence length="149" mass="16884">MTDRDKEERPVLMKENIVLNCKAATPEEAIINAGSLLLKSGYIKSGYIKGMLSRDQNFSVYLGNMLAIAHGEKKARDQILRTGISVLIYPEGIDWHGNQVKVVMGLAAIGDEHMEILMHCANIFSDRKQVERLVRCRDKEKVYQMFNSL</sequence>
<dbReference type="PROSITE" id="PS51094">
    <property type="entry name" value="PTS_EIIA_TYPE_2"/>
    <property type="match status" value="1"/>
</dbReference>
<evidence type="ECO:0000259" key="12">
    <source>
        <dbReference type="PROSITE" id="PS51094"/>
    </source>
</evidence>
<name>A0A4P8ID00_9FIRM</name>
<accession>A0A4P8ID00</accession>
<dbReference type="EMBL" id="CP040058">
    <property type="protein sequence ID" value="QCP34417.1"/>
    <property type="molecule type" value="Genomic_DNA"/>
</dbReference>
<dbReference type="Pfam" id="PF00359">
    <property type="entry name" value="PTS_EIIA_2"/>
    <property type="match status" value="1"/>
</dbReference>
<dbReference type="OrthoDB" id="1640042at2"/>
<keyword evidence="3" id="KW-0813">Transport</keyword>
<organism evidence="13 14">
    <name type="scientific">Anaerostipes rhamnosivorans</name>
    <dbReference type="NCBI Taxonomy" id="1229621"/>
    <lineage>
        <taxon>Bacteria</taxon>
        <taxon>Bacillati</taxon>
        <taxon>Bacillota</taxon>
        <taxon>Clostridia</taxon>
        <taxon>Lachnospirales</taxon>
        <taxon>Lachnospiraceae</taxon>
        <taxon>Anaerostipes</taxon>
    </lineage>
</organism>
<gene>
    <name evidence="13" type="ORF">AR1Y2_0963</name>
</gene>
<dbReference type="KEGG" id="arf:AR1Y2_0963"/>
<dbReference type="Gene3D" id="3.40.930.10">
    <property type="entry name" value="Mannitol-specific EII, Chain A"/>
    <property type="match status" value="1"/>
</dbReference>
<dbReference type="GO" id="GO:0016301">
    <property type="term" value="F:kinase activity"/>
    <property type="evidence" value="ECO:0007669"/>
    <property type="project" value="UniProtKB-KW"/>
</dbReference>
<dbReference type="RefSeq" id="WP_137327955.1">
    <property type="nucleotide sequence ID" value="NZ_CP040058.1"/>
</dbReference>
<keyword evidence="6" id="KW-0808">Transferase</keyword>
<keyword evidence="4" id="KW-0597">Phosphoprotein</keyword>